<keyword evidence="4" id="KW-0975">Bacterial flagellum</keyword>
<reference evidence="9" key="1">
    <citation type="submission" date="2019-10" db="EMBL/GenBank/DDBJ databases">
        <title>Metagenomic sequencing of thiosulfate-disproportionating enrichment culture.</title>
        <authorList>
            <person name="Umezawa K."/>
            <person name="Kojima H."/>
            <person name="Fukui M."/>
        </authorList>
    </citation>
    <scope>NUCLEOTIDE SEQUENCE</scope>
    <source>
        <strain evidence="9">45J</strain>
    </source>
</reference>
<dbReference type="Pfam" id="PF07559">
    <property type="entry name" value="FlgE_D2"/>
    <property type="match status" value="1"/>
</dbReference>
<evidence type="ECO:0000313" key="9">
    <source>
        <dbReference type="EMBL" id="GER94451.1"/>
    </source>
</evidence>
<dbReference type="PANTHER" id="PTHR30435:SF1">
    <property type="entry name" value="FLAGELLAR HOOK PROTEIN FLGE"/>
    <property type="match status" value="1"/>
</dbReference>
<protein>
    <recommendedName>
        <fullName evidence="3">Flagellar hook protein FlgE</fullName>
    </recommendedName>
</protein>
<dbReference type="EMBL" id="BLAB01000001">
    <property type="protein sequence ID" value="GER94451.1"/>
    <property type="molecule type" value="Genomic_DNA"/>
</dbReference>
<dbReference type="InterPro" id="IPR011491">
    <property type="entry name" value="FlgE_D2"/>
</dbReference>
<feature type="domain" description="Flagellar basal body rod protein N-terminal" evidence="5">
    <location>
        <begin position="9"/>
        <end position="37"/>
    </location>
</feature>
<dbReference type="InterPro" id="IPR019776">
    <property type="entry name" value="Flagellar_basal_body_rod_CS"/>
</dbReference>
<sequence length="556" mass="57693">MGMLTSLFTGVSGLSANGQGLSVVGDNIANSNTVGFKGSRTVFADILSSSLGGGSAFQIGRGAFIQNVQAMFGQGTLETSSNPLDMAIEGDGFFILKDTSGAQYYTRAGQFTLDKDGNIVNPEGLLLQGKLLTGTQAGQVSTINVASLNSPPNQTSSVEIAANLNSATTAKDPLSGTADSFTIDASNNTIVFDEGSGDLTATITTGTYDGAGLAAAIANALNAAGTLTYTVAYSAGADGRPPKFVISATGAFTPHWGDSSTTAEQIIGFRSVTPAAAAASFTADYVATGFDPNKASTTSDFSTSITIYDSLGYGHLVTVYFRKTAESVDLDGTGSETTTGNRWHWYALVQAADSTQGQVQVGSQGYIEFDTDGRLVRDVQQYGVSPGAFDFTGGVTQAQAISFDFGTGTAAGGSGRDKTTQYGSANSVIFQTQDGYASGSLKSLTVDNTGTMVGAFTNGQTLKIAEIYLARFIAPTMLTKQGRNLFTESAASGSPIIGSPNTSGRGRVMASSLETSNVDLAEEFVRMIAFQRGFQANTRVITTTDDMLTELMQLKR</sequence>
<dbReference type="InterPro" id="IPR037925">
    <property type="entry name" value="FlgE/F/G-like"/>
</dbReference>
<keyword evidence="9" id="KW-0282">Flagellum</keyword>
<dbReference type="SUPFAM" id="SSF117143">
    <property type="entry name" value="Flagellar hook protein flgE"/>
    <property type="match status" value="1"/>
</dbReference>
<evidence type="ECO:0000256" key="4">
    <source>
        <dbReference type="ARBA" id="ARBA00023143"/>
    </source>
</evidence>
<gene>
    <name evidence="9" type="ORF">A45J_2214</name>
</gene>
<evidence type="ECO:0000256" key="3">
    <source>
        <dbReference type="ARBA" id="ARBA00019015"/>
    </source>
</evidence>
<dbReference type="PANTHER" id="PTHR30435">
    <property type="entry name" value="FLAGELLAR PROTEIN"/>
    <property type="match status" value="1"/>
</dbReference>
<feature type="domain" description="Flagellar basal-body/hook protein C-terminal" evidence="6">
    <location>
        <begin position="511"/>
        <end position="554"/>
    </location>
</feature>
<evidence type="ECO:0000259" key="7">
    <source>
        <dbReference type="Pfam" id="PF07559"/>
    </source>
</evidence>
<dbReference type="NCBIfam" id="TIGR03506">
    <property type="entry name" value="FlgEFG_subfam"/>
    <property type="match status" value="2"/>
</dbReference>
<dbReference type="Pfam" id="PF06429">
    <property type="entry name" value="Flg_bbr_C"/>
    <property type="match status" value="1"/>
</dbReference>
<comment type="similarity">
    <text evidence="2">Belongs to the flagella basal body rod proteins family.</text>
</comment>
<keyword evidence="9" id="KW-0969">Cilium</keyword>
<dbReference type="GO" id="GO:0005829">
    <property type="term" value="C:cytosol"/>
    <property type="evidence" value="ECO:0007669"/>
    <property type="project" value="TreeGrafter"/>
</dbReference>
<evidence type="ECO:0000256" key="2">
    <source>
        <dbReference type="ARBA" id="ARBA00009677"/>
    </source>
</evidence>
<evidence type="ECO:0000259" key="5">
    <source>
        <dbReference type="Pfam" id="PF00460"/>
    </source>
</evidence>
<dbReference type="Gene3D" id="2.60.98.20">
    <property type="entry name" value="Flagellar hook protein FlgE"/>
    <property type="match status" value="1"/>
</dbReference>
<dbReference type="Pfam" id="PF22692">
    <property type="entry name" value="LlgE_F_G_D1"/>
    <property type="match status" value="1"/>
</dbReference>
<dbReference type="InterPro" id="IPR037058">
    <property type="entry name" value="Falgellar_hook_FlgE_sf"/>
</dbReference>
<dbReference type="GO" id="GO:0009425">
    <property type="term" value="C:bacterial-type flagellum basal body"/>
    <property type="evidence" value="ECO:0007669"/>
    <property type="project" value="UniProtKB-SubCell"/>
</dbReference>
<dbReference type="AlphaFoldDB" id="A0A5J4L6F4"/>
<dbReference type="InterPro" id="IPR001444">
    <property type="entry name" value="Flag_bb_rod_N"/>
</dbReference>
<feature type="domain" description="Flagellar hook protein FlgE/F/G-like D1" evidence="8">
    <location>
        <begin position="87"/>
        <end position="145"/>
    </location>
</feature>
<dbReference type="InterPro" id="IPR020013">
    <property type="entry name" value="Flagellar_FlgE/F/G"/>
</dbReference>
<dbReference type="InterPro" id="IPR010930">
    <property type="entry name" value="Flg_bb/hook_C_dom"/>
</dbReference>
<name>A0A5J4L6F4_9ZZZZ</name>
<dbReference type="GO" id="GO:0071978">
    <property type="term" value="P:bacterial-type flagellum-dependent swarming motility"/>
    <property type="evidence" value="ECO:0007669"/>
    <property type="project" value="TreeGrafter"/>
</dbReference>
<comment type="caution">
    <text evidence="9">The sequence shown here is derived from an EMBL/GenBank/DDBJ whole genome shotgun (WGS) entry which is preliminary data.</text>
</comment>
<accession>A0A5J4L6F4</accession>
<evidence type="ECO:0000259" key="8">
    <source>
        <dbReference type="Pfam" id="PF22692"/>
    </source>
</evidence>
<organism evidence="9">
    <name type="scientific">hot springs metagenome</name>
    <dbReference type="NCBI Taxonomy" id="433727"/>
    <lineage>
        <taxon>unclassified sequences</taxon>
        <taxon>metagenomes</taxon>
        <taxon>ecological metagenomes</taxon>
    </lineage>
</organism>
<dbReference type="InterPro" id="IPR053967">
    <property type="entry name" value="LlgE_F_G-like_D1"/>
</dbReference>
<feature type="domain" description="Flagellar hook protein FlgE D2" evidence="7">
    <location>
        <begin position="287"/>
        <end position="436"/>
    </location>
</feature>
<comment type="subcellular location">
    <subcellularLocation>
        <location evidence="1">Bacterial flagellum basal body</location>
    </subcellularLocation>
</comment>
<keyword evidence="9" id="KW-0966">Cell projection</keyword>
<proteinExistence type="inferred from homology"/>
<dbReference type="PROSITE" id="PS00588">
    <property type="entry name" value="FLAGELLA_BB_ROD"/>
    <property type="match status" value="1"/>
</dbReference>
<evidence type="ECO:0000259" key="6">
    <source>
        <dbReference type="Pfam" id="PF06429"/>
    </source>
</evidence>
<evidence type="ECO:0000256" key="1">
    <source>
        <dbReference type="ARBA" id="ARBA00004117"/>
    </source>
</evidence>
<dbReference type="GO" id="GO:0009424">
    <property type="term" value="C:bacterial-type flagellum hook"/>
    <property type="evidence" value="ECO:0007669"/>
    <property type="project" value="TreeGrafter"/>
</dbReference>
<dbReference type="Pfam" id="PF00460">
    <property type="entry name" value="Flg_bb_rod"/>
    <property type="match status" value="1"/>
</dbReference>